<keyword evidence="3" id="KW-0067">ATP-binding</keyword>
<dbReference type="Gene3D" id="3.30.470.20">
    <property type="entry name" value="ATP-grasp fold, B domain"/>
    <property type="match status" value="1"/>
</dbReference>
<dbReference type="SUPFAM" id="SSF56059">
    <property type="entry name" value="Glutathione synthetase ATP-binding domain-like"/>
    <property type="match status" value="1"/>
</dbReference>
<evidence type="ECO:0000313" key="6">
    <source>
        <dbReference type="EMBL" id="KAK9804725.1"/>
    </source>
</evidence>
<dbReference type="PANTHER" id="PTHR12241:SF145">
    <property type="entry name" value="TUBULIN POLYGLUTAMYLASE TTLL5"/>
    <property type="match status" value="1"/>
</dbReference>
<name>A0AAW1P8V2_9CHLO</name>
<protein>
    <recommendedName>
        <fullName evidence="4">Tubulin--tyrosine ligase-like protein 5</fullName>
    </recommendedName>
</protein>
<dbReference type="GO" id="GO:0015631">
    <property type="term" value="F:tubulin binding"/>
    <property type="evidence" value="ECO:0007669"/>
    <property type="project" value="TreeGrafter"/>
</dbReference>
<proteinExistence type="predicted"/>
<dbReference type="Proteomes" id="UP001489004">
    <property type="component" value="Unassembled WGS sequence"/>
</dbReference>
<reference evidence="6 7" key="1">
    <citation type="journal article" date="2024" name="Nat. Commun.">
        <title>Phylogenomics reveals the evolutionary origins of lichenization in chlorophyte algae.</title>
        <authorList>
            <person name="Puginier C."/>
            <person name="Libourel C."/>
            <person name="Otte J."/>
            <person name="Skaloud P."/>
            <person name="Haon M."/>
            <person name="Grisel S."/>
            <person name="Petersen M."/>
            <person name="Berrin J.G."/>
            <person name="Delaux P.M."/>
            <person name="Dal Grande F."/>
            <person name="Keller J."/>
        </authorList>
    </citation>
    <scope>NUCLEOTIDE SEQUENCE [LARGE SCALE GENOMIC DNA]</scope>
    <source>
        <strain evidence="6 7">SAG 2043</strain>
    </source>
</reference>
<dbReference type="GO" id="GO:0070740">
    <property type="term" value="F:tubulin-glutamic acid ligase activity"/>
    <property type="evidence" value="ECO:0007669"/>
    <property type="project" value="TreeGrafter"/>
</dbReference>
<dbReference type="PANTHER" id="PTHR12241">
    <property type="entry name" value="TUBULIN POLYGLUTAMYLASE"/>
    <property type="match status" value="1"/>
</dbReference>
<comment type="catalytic activity">
    <reaction evidence="5">
        <text>L-glutamyl-[protein] + L-glutamate + ATP = gamma-L-glutamyl-L-glutamyl-[protein] + ADP + phosphate + H(+)</text>
        <dbReference type="Rhea" id="RHEA:60144"/>
        <dbReference type="Rhea" id="RHEA-COMP:10208"/>
        <dbReference type="Rhea" id="RHEA-COMP:15517"/>
        <dbReference type="ChEBI" id="CHEBI:15378"/>
        <dbReference type="ChEBI" id="CHEBI:29973"/>
        <dbReference type="ChEBI" id="CHEBI:29985"/>
        <dbReference type="ChEBI" id="CHEBI:30616"/>
        <dbReference type="ChEBI" id="CHEBI:43474"/>
        <dbReference type="ChEBI" id="CHEBI:143622"/>
        <dbReference type="ChEBI" id="CHEBI:456216"/>
    </reaction>
    <physiologicalReaction direction="left-to-right" evidence="5">
        <dbReference type="Rhea" id="RHEA:60145"/>
    </physiologicalReaction>
</comment>
<comment type="caution">
    <text evidence="6">The sequence shown here is derived from an EMBL/GenBank/DDBJ whole genome shotgun (WGS) entry which is preliminary data.</text>
</comment>
<evidence type="ECO:0000256" key="4">
    <source>
        <dbReference type="ARBA" id="ARBA00041448"/>
    </source>
</evidence>
<dbReference type="GO" id="GO:0005524">
    <property type="term" value="F:ATP binding"/>
    <property type="evidence" value="ECO:0007669"/>
    <property type="project" value="UniProtKB-KW"/>
</dbReference>
<evidence type="ECO:0000256" key="2">
    <source>
        <dbReference type="ARBA" id="ARBA00022741"/>
    </source>
</evidence>
<accession>A0AAW1P8V2</accession>
<evidence type="ECO:0000256" key="5">
    <source>
        <dbReference type="ARBA" id="ARBA00049274"/>
    </source>
</evidence>
<dbReference type="Pfam" id="PF03133">
    <property type="entry name" value="TTL"/>
    <property type="match status" value="1"/>
</dbReference>
<dbReference type="InterPro" id="IPR004344">
    <property type="entry name" value="TTL/TTLL_fam"/>
</dbReference>
<dbReference type="GO" id="GO:0000226">
    <property type="term" value="P:microtubule cytoskeleton organization"/>
    <property type="evidence" value="ECO:0007669"/>
    <property type="project" value="TreeGrafter"/>
</dbReference>
<organism evidence="6 7">
    <name type="scientific">[Myrmecia] bisecta</name>
    <dbReference type="NCBI Taxonomy" id="41462"/>
    <lineage>
        <taxon>Eukaryota</taxon>
        <taxon>Viridiplantae</taxon>
        <taxon>Chlorophyta</taxon>
        <taxon>core chlorophytes</taxon>
        <taxon>Trebouxiophyceae</taxon>
        <taxon>Trebouxiales</taxon>
        <taxon>Trebouxiaceae</taxon>
        <taxon>Myrmecia</taxon>
    </lineage>
</organism>
<keyword evidence="7" id="KW-1185">Reference proteome</keyword>
<keyword evidence="2" id="KW-0547">Nucleotide-binding</keyword>
<dbReference type="EMBL" id="JALJOR010000017">
    <property type="protein sequence ID" value="KAK9804725.1"/>
    <property type="molecule type" value="Genomic_DNA"/>
</dbReference>
<evidence type="ECO:0000256" key="1">
    <source>
        <dbReference type="ARBA" id="ARBA00022598"/>
    </source>
</evidence>
<keyword evidence="1" id="KW-0436">Ligase</keyword>
<gene>
    <name evidence="6" type="ORF">WJX72_002205</name>
</gene>
<dbReference type="GO" id="GO:0036064">
    <property type="term" value="C:ciliary basal body"/>
    <property type="evidence" value="ECO:0007669"/>
    <property type="project" value="TreeGrafter"/>
</dbReference>
<evidence type="ECO:0000313" key="7">
    <source>
        <dbReference type="Proteomes" id="UP001489004"/>
    </source>
</evidence>
<evidence type="ECO:0000256" key="3">
    <source>
        <dbReference type="ARBA" id="ARBA00022840"/>
    </source>
</evidence>
<dbReference type="AlphaFoldDB" id="A0AAW1P8V2"/>
<sequence length="413" mass="46076">MLQSHTVQVCPSTNYERHLVLQAFQRLGVLVVDENTDSSDPALALMWAKPRDINWTRALDGSLVVSSYMLHSALTRKADLARCLQRRQRKHQQSHAALSMPLTYIIDADDCESDAGSIPGDLQAAWSAVEREGGLWLLKSSDSNRGENIFVIEPTASGRQQLFNTDAGQLDNKLVHATNYAVQARHGGGRCTAPSMLLSEACALWSTDAELQHTAEALESHITQQLEEIVRDTFEAAKAYPPGFFPLANCFQLFGFDFMLDRSLRLHLLEVNCDPSLSIFGDHHRPACQQLLDDMALADYEDVRWDKVLDGSLTSNHYYNRRCLLGSPARLAQLYLLIQRQQQQPASTAQPGRVAELARVLHGKSWRMTPLASPGSSRPLEHTVLPGKEVLDALQRQTRAGSQQQHLHSLLLQ</sequence>